<dbReference type="PROSITE" id="PS01124">
    <property type="entry name" value="HTH_ARAC_FAMILY_2"/>
    <property type="match status" value="1"/>
</dbReference>
<dbReference type="InterPro" id="IPR003313">
    <property type="entry name" value="AraC-bd"/>
</dbReference>
<dbReference type="PANTHER" id="PTHR46796">
    <property type="entry name" value="HTH-TYPE TRANSCRIPTIONAL ACTIVATOR RHAS-RELATED"/>
    <property type="match status" value="1"/>
</dbReference>
<sequence length="281" mass="31211">MNVGLEQSNNSNDASFWSDNALNRTEFLAAHYTSFVFPPHFHESYAIGIIVSGAQRFSQKSAGSTVMPAGKLCVINPGVVHEGRAATDTGWRYRMIYPSQDLVAAALLDGGLSVAGNEHGFDANVLNDPELYRAFARLHRASQDCESVLERESRCLVFLEVLFTRHAMKVELTQHKNLGHRSVQVVRDYLHANWNSNIRADKLAGLVDCSPTHTIRAFSREIGLPPHRYVLALRVERVKKMMRGGLSLADCAAQAGFYDQSQMTRHFKAFTGVTPGTYLKG</sequence>
<evidence type="ECO:0000313" key="5">
    <source>
        <dbReference type="EMBL" id="MBA8853358.1"/>
    </source>
</evidence>
<evidence type="ECO:0000256" key="2">
    <source>
        <dbReference type="ARBA" id="ARBA00023125"/>
    </source>
</evidence>
<accession>A0ABR6AV56</accession>
<keyword evidence="3" id="KW-0804">Transcription</keyword>
<keyword evidence="6" id="KW-1185">Reference proteome</keyword>
<evidence type="ECO:0000256" key="1">
    <source>
        <dbReference type="ARBA" id="ARBA00023015"/>
    </source>
</evidence>
<dbReference type="RefSeq" id="WP_182511969.1">
    <property type="nucleotide sequence ID" value="NZ_JACGXG010000010.1"/>
</dbReference>
<evidence type="ECO:0000259" key="4">
    <source>
        <dbReference type="PROSITE" id="PS01124"/>
    </source>
</evidence>
<gene>
    <name evidence="5" type="ORF">FHW20_004338</name>
</gene>
<dbReference type="InterPro" id="IPR014710">
    <property type="entry name" value="RmlC-like_jellyroll"/>
</dbReference>
<organism evidence="5 6">
    <name type="scientific">Brucella intermedia</name>
    <dbReference type="NCBI Taxonomy" id="94625"/>
    <lineage>
        <taxon>Bacteria</taxon>
        <taxon>Pseudomonadati</taxon>
        <taxon>Pseudomonadota</taxon>
        <taxon>Alphaproteobacteria</taxon>
        <taxon>Hyphomicrobiales</taxon>
        <taxon>Brucellaceae</taxon>
        <taxon>Brucella/Ochrobactrum group</taxon>
        <taxon>Brucella</taxon>
    </lineage>
</organism>
<feature type="domain" description="HTH araC/xylS-type" evidence="4">
    <location>
        <begin position="184"/>
        <end position="281"/>
    </location>
</feature>
<dbReference type="PANTHER" id="PTHR46796:SF2">
    <property type="entry name" value="TRANSCRIPTIONAL REGULATORY PROTEIN"/>
    <property type="match status" value="1"/>
</dbReference>
<dbReference type="InterPro" id="IPR037923">
    <property type="entry name" value="HTH-like"/>
</dbReference>
<dbReference type="InterPro" id="IPR009057">
    <property type="entry name" value="Homeodomain-like_sf"/>
</dbReference>
<keyword evidence="2" id="KW-0238">DNA-binding</keyword>
<protein>
    <submittedName>
        <fullName evidence="5">AraC-like DNA-binding protein</fullName>
    </submittedName>
</protein>
<evidence type="ECO:0000313" key="6">
    <source>
        <dbReference type="Proteomes" id="UP000578622"/>
    </source>
</evidence>
<comment type="caution">
    <text evidence="5">The sequence shown here is derived from an EMBL/GenBank/DDBJ whole genome shotgun (WGS) entry which is preliminary data.</text>
</comment>
<reference evidence="5 6" key="1">
    <citation type="submission" date="2020-07" db="EMBL/GenBank/DDBJ databases">
        <title>Genomic Encyclopedia of Type Strains, Phase IV (KMG-V): Genome sequencing to study the core and pangenomes of soil and plant-associated prokaryotes.</title>
        <authorList>
            <person name="Whitman W."/>
        </authorList>
    </citation>
    <scope>NUCLEOTIDE SEQUENCE [LARGE SCALE GENOMIC DNA]</scope>
    <source>
        <strain evidence="5 6">RH4WT92</strain>
    </source>
</reference>
<keyword evidence="1" id="KW-0805">Transcription regulation</keyword>
<dbReference type="SMART" id="SM00342">
    <property type="entry name" value="HTH_ARAC"/>
    <property type="match status" value="1"/>
</dbReference>
<dbReference type="InterPro" id="IPR050204">
    <property type="entry name" value="AraC_XylS_family_regulators"/>
</dbReference>
<proteinExistence type="predicted"/>
<dbReference type="SUPFAM" id="SSF51215">
    <property type="entry name" value="Regulatory protein AraC"/>
    <property type="match status" value="1"/>
</dbReference>
<dbReference type="Proteomes" id="UP000578622">
    <property type="component" value="Unassembled WGS sequence"/>
</dbReference>
<dbReference type="Gene3D" id="2.60.120.10">
    <property type="entry name" value="Jelly Rolls"/>
    <property type="match status" value="1"/>
</dbReference>
<name>A0ABR6AV56_9HYPH</name>
<dbReference type="Gene3D" id="1.10.10.60">
    <property type="entry name" value="Homeodomain-like"/>
    <property type="match status" value="1"/>
</dbReference>
<dbReference type="EMBL" id="JACGXG010000010">
    <property type="protein sequence ID" value="MBA8853358.1"/>
    <property type="molecule type" value="Genomic_DNA"/>
</dbReference>
<dbReference type="Pfam" id="PF12833">
    <property type="entry name" value="HTH_18"/>
    <property type="match status" value="1"/>
</dbReference>
<dbReference type="Pfam" id="PF02311">
    <property type="entry name" value="AraC_binding"/>
    <property type="match status" value="1"/>
</dbReference>
<dbReference type="InterPro" id="IPR018060">
    <property type="entry name" value="HTH_AraC"/>
</dbReference>
<evidence type="ECO:0000256" key="3">
    <source>
        <dbReference type="ARBA" id="ARBA00023163"/>
    </source>
</evidence>
<dbReference type="SUPFAM" id="SSF46689">
    <property type="entry name" value="Homeodomain-like"/>
    <property type="match status" value="2"/>
</dbReference>